<reference evidence="1" key="1">
    <citation type="journal article" date="2020" name="Nature">
        <title>Giant virus diversity and host interactions through global metagenomics.</title>
        <authorList>
            <person name="Schulz F."/>
            <person name="Roux S."/>
            <person name="Paez-Espino D."/>
            <person name="Jungbluth S."/>
            <person name="Walsh D.A."/>
            <person name="Denef V.J."/>
            <person name="McMahon K.D."/>
            <person name="Konstantinidis K.T."/>
            <person name="Eloe-Fadrosh E.A."/>
            <person name="Kyrpides N.C."/>
            <person name="Woyke T."/>
        </authorList>
    </citation>
    <scope>NUCLEOTIDE SEQUENCE</scope>
    <source>
        <strain evidence="1">GVMAG-M-3300023179-111</strain>
    </source>
</reference>
<dbReference type="EMBL" id="MN739710">
    <property type="protein sequence ID" value="QHT22463.1"/>
    <property type="molecule type" value="Genomic_DNA"/>
</dbReference>
<name>A0A6C0E1P9_9ZZZZ</name>
<protein>
    <submittedName>
        <fullName evidence="1">Uncharacterized protein</fullName>
    </submittedName>
</protein>
<evidence type="ECO:0000313" key="1">
    <source>
        <dbReference type="EMBL" id="QHT22463.1"/>
    </source>
</evidence>
<accession>A0A6C0E1P9</accession>
<organism evidence="1">
    <name type="scientific">viral metagenome</name>
    <dbReference type="NCBI Taxonomy" id="1070528"/>
    <lineage>
        <taxon>unclassified sequences</taxon>
        <taxon>metagenomes</taxon>
        <taxon>organismal metagenomes</taxon>
    </lineage>
</organism>
<dbReference type="AlphaFoldDB" id="A0A6C0E1P9"/>
<proteinExistence type="predicted"/>
<sequence>MNKYKLSIKDMDKIEPDLIKNNPKGFRNCMKLYDHRKIIGICASKYFGMTNFKFKVEFLKKKKEDKRRKFDNFILQKERDNKNYYKNMTSQQRKILLDQEFNNCGFNISRREDSQLWNKFISGEILTKSVYEIVSIMIITKLSFNKGGYNYYISKHEKFDNDLQRIKFNNSELSWYDCIYKINI</sequence>